<evidence type="ECO:0000256" key="5">
    <source>
        <dbReference type="ARBA" id="ARBA00022840"/>
    </source>
</evidence>
<accession>A0A2C9D2M5</accession>
<keyword evidence="3 9" id="KW-0812">Transmembrane</keyword>
<dbReference type="InterPro" id="IPR036640">
    <property type="entry name" value="ABC1_TM_sf"/>
</dbReference>
<keyword evidence="7 9" id="KW-0472">Membrane</keyword>
<evidence type="ECO:0000313" key="13">
    <source>
        <dbReference type="Proteomes" id="UP000223606"/>
    </source>
</evidence>
<keyword evidence="5 12" id="KW-0067">ATP-binding</keyword>
<dbReference type="GO" id="GO:0140359">
    <property type="term" value="F:ABC-type transporter activity"/>
    <property type="evidence" value="ECO:0007669"/>
    <property type="project" value="InterPro"/>
</dbReference>
<keyword evidence="6 9" id="KW-1133">Transmembrane helix</keyword>
<feature type="compositionally biased region" description="Basic residues" evidence="8">
    <location>
        <begin position="1"/>
        <end position="10"/>
    </location>
</feature>
<keyword evidence="2" id="KW-0813">Transport</keyword>
<feature type="transmembrane region" description="Helical" evidence="9">
    <location>
        <begin position="74"/>
        <end position="93"/>
    </location>
</feature>
<dbReference type="InterPro" id="IPR003439">
    <property type="entry name" value="ABC_transporter-like_ATP-bd"/>
</dbReference>
<evidence type="ECO:0000259" key="10">
    <source>
        <dbReference type="PROSITE" id="PS50893"/>
    </source>
</evidence>
<dbReference type="InterPro" id="IPR050835">
    <property type="entry name" value="ABC_transporter_sub-D"/>
</dbReference>
<evidence type="ECO:0000256" key="9">
    <source>
        <dbReference type="SAM" id="Phobius"/>
    </source>
</evidence>
<dbReference type="InterPro" id="IPR027417">
    <property type="entry name" value="P-loop_NTPase"/>
</dbReference>
<organism evidence="12 13">
    <name type="scientific">Hartmannibacter diazotrophicus</name>
    <dbReference type="NCBI Taxonomy" id="1482074"/>
    <lineage>
        <taxon>Bacteria</taxon>
        <taxon>Pseudomonadati</taxon>
        <taxon>Pseudomonadota</taxon>
        <taxon>Alphaproteobacteria</taxon>
        <taxon>Hyphomicrobiales</taxon>
        <taxon>Pleomorphomonadaceae</taxon>
        <taxon>Hartmannibacter</taxon>
    </lineage>
</organism>
<feature type="region of interest" description="Disordered" evidence="8">
    <location>
        <begin position="1"/>
        <end position="50"/>
    </location>
</feature>
<feature type="compositionally biased region" description="Basic and acidic residues" evidence="8">
    <location>
        <begin position="36"/>
        <end position="45"/>
    </location>
</feature>
<dbReference type="GO" id="GO:0016887">
    <property type="term" value="F:ATP hydrolysis activity"/>
    <property type="evidence" value="ECO:0007669"/>
    <property type="project" value="InterPro"/>
</dbReference>
<dbReference type="Pfam" id="PF06472">
    <property type="entry name" value="ABC_membrane_2"/>
    <property type="match status" value="1"/>
</dbReference>
<feature type="transmembrane region" description="Helical" evidence="9">
    <location>
        <begin position="191"/>
        <end position="214"/>
    </location>
</feature>
<dbReference type="SMART" id="SM00382">
    <property type="entry name" value="AAA"/>
    <property type="match status" value="1"/>
</dbReference>
<feature type="domain" description="ABC transmembrane type-1" evidence="11">
    <location>
        <begin position="79"/>
        <end position="378"/>
    </location>
</feature>
<name>A0A2C9D2M5_9HYPH</name>
<dbReference type="Gene3D" id="1.20.1560.10">
    <property type="entry name" value="ABC transporter type 1, transmembrane domain"/>
    <property type="match status" value="1"/>
</dbReference>
<gene>
    <name evidence="12" type="primary">bacA_1</name>
    <name evidence="12" type="ORF">HDIA_1021</name>
</gene>
<dbReference type="SUPFAM" id="SSF90123">
    <property type="entry name" value="ABC transporter transmembrane region"/>
    <property type="match status" value="1"/>
</dbReference>
<dbReference type="InterPro" id="IPR011527">
    <property type="entry name" value="ABC1_TM_dom"/>
</dbReference>
<evidence type="ECO:0000256" key="2">
    <source>
        <dbReference type="ARBA" id="ARBA00022448"/>
    </source>
</evidence>
<dbReference type="GO" id="GO:0005886">
    <property type="term" value="C:plasma membrane"/>
    <property type="evidence" value="ECO:0007669"/>
    <property type="project" value="UniProtKB-SubCell"/>
</dbReference>
<feature type="transmembrane region" description="Helical" evidence="9">
    <location>
        <begin position="234"/>
        <end position="251"/>
    </location>
</feature>
<evidence type="ECO:0000256" key="1">
    <source>
        <dbReference type="ARBA" id="ARBA00004651"/>
    </source>
</evidence>
<proteinExistence type="predicted"/>
<evidence type="ECO:0000259" key="11">
    <source>
        <dbReference type="PROSITE" id="PS50929"/>
    </source>
</evidence>
<evidence type="ECO:0000256" key="7">
    <source>
        <dbReference type="ARBA" id="ARBA00023136"/>
    </source>
</evidence>
<reference evidence="13" key="1">
    <citation type="submission" date="2017-09" db="EMBL/GenBank/DDBJ databases">
        <title>Genome sequence of Nannocystis excedens DSM 71.</title>
        <authorList>
            <person name="Blom J."/>
        </authorList>
    </citation>
    <scope>NUCLEOTIDE SEQUENCE [LARGE SCALE GENOMIC DNA]</scope>
    <source>
        <strain evidence="13">type strain: E19</strain>
    </source>
</reference>
<sequence length="626" mass="69055">MLYDRRRRRLEWRSAVPTNEETAPPTSAGGPPGPEGPRHGADEAPGRQQPASDLAQHVKAFVATVRKAANRRRVYLLIAAVVVVVGATTIGQIRLNAWQRDFYDALNDRHLEALLTQTGVFVAIVAVLLALGVAQTWLREILKINLRDAVSSDILDEWLQPRRAYQLTWAGDVGRHPDQRIQEDSRHLCELCADLGIGLLQSALLLVSFVGVLWVLSEHVVLVIGGRSLQVPGYMVWCALAYAIAGSWATWRVGRPLIALNAERYAREADFRFSLVHVDESAEAIGLYGGEREARIETGTALVPVLAVMRRLARGLANLTWVTAGYGWLTLVVPIIVAAPGYFNGTLSFGQLMMVTGAFFQVQQSLRWFVDNFSTIADWRATLLRVMSLRLALPALEADGDRASRIEFGRHPAGTLMLDTLEVALPDKRVRLKEQCVEMAPGDRLVIIGAPGSGKSMLFRAVAGLWPWGSGRVLLPQPEALLFLPNQPYLPLGTLREAVAFPFSVQHCPDAEIRSAIERVGLGHLLAKLDVRQRWDKELRIDEQQRLAFARLLVHRPKWVIMDDPLSAVDHTERTELCGVLNHELAGSAVIAIGRSAAAAPGLDRVVELVEMPDGDVFRPPMTAVT</sequence>
<dbReference type="PROSITE" id="PS50893">
    <property type="entry name" value="ABC_TRANSPORTER_2"/>
    <property type="match status" value="1"/>
</dbReference>
<keyword evidence="13" id="KW-1185">Reference proteome</keyword>
<evidence type="ECO:0000256" key="3">
    <source>
        <dbReference type="ARBA" id="ARBA00022692"/>
    </source>
</evidence>
<evidence type="ECO:0000256" key="6">
    <source>
        <dbReference type="ARBA" id="ARBA00022989"/>
    </source>
</evidence>
<evidence type="ECO:0000256" key="8">
    <source>
        <dbReference type="SAM" id="MobiDB-lite"/>
    </source>
</evidence>
<dbReference type="Gene3D" id="3.40.50.300">
    <property type="entry name" value="P-loop containing nucleotide triphosphate hydrolases"/>
    <property type="match status" value="1"/>
</dbReference>
<dbReference type="PANTHER" id="PTHR11384">
    <property type="entry name" value="ATP-BINDING CASSETTE, SUB-FAMILY D MEMBER"/>
    <property type="match status" value="1"/>
</dbReference>
<feature type="transmembrane region" description="Helical" evidence="9">
    <location>
        <begin position="319"/>
        <end position="343"/>
    </location>
</feature>
<evidence type="ECO:0000256" key="4">
    <source>
        <dbReference type="ARBA" id="ARBA00022741"/>
    </source>
</evidence>
<dbReference type="PANTHER" id="PTHR11384:SF59">
    <property type="entry name" value="LYSOSOMAL COBALAMIN TRANSPORTER ABCD4"/>
    <property type="match status" value="1"/>
</dbReference>
<comment type="subcellular location">
    <subcellularLocation>
        <location evidence="1">Cell membrane</location>
        <topology evidence="1">Multi-pass membrane protein</topology>
    </subcellularLocation>
</comment>
<evidence type="ECO:0000313" key="12">
    <source>
        <dbReference type="EMBL" id="SON54562.1"/>
    </source>
</evidence>
<dbReference type="PROSITE" id="PS50929">
    <property type="entry name" value="ABC_TM1F"/>
    <property type="match status" value="1"/>
</dbReference>
<dbReference type="GO" id="GO:0005524">
    <property type="term" value="F:ATP binding"/>
    <property type="evidence" value="ECO:0007669"/>
    <property type="project" value="UniProtKB-KW"/>
</dbReference>
<dbReference type="KEGG" id="hdi:HDIA_1021"/>
<feature type="transmembrane region" description="Helical" evidence="9">
    <location>
        <begin position="113"/>
        <end position="138"/>
    </location>
</feature>
<dbReference type="EMBL" id="LT960614">
    <property type="protein sequence ID" value="SON54562.1"/>
    <property type="molecule type" value="Genomic_DNA"/>
</dbReference>
<dbReference type="Proteomes" id="UP000223606">
    <property type="component" value="Chromosome 1"/>
</dbReference>
<dbReference type="AlphaFoldDB" id="A0A2C9D2M5"/>
<dbReference type="Pfam" id="PF00005">
    <property type="entry name" value="ABC_tran"/>
    <property type="match status" value="1"/>
</dbReference>
<feature type="domain" description="ABC transporter" evidence="10">
    <location>
        <begin position="416"/>
        <end position="625"/>
    </location>
</feature>
<dbReference type="OrthoDB" id="9810134at2"/>
<protein>
    <submittedName>
        <fullName evidence="12">Vitamin B12 transport ATP-binding protein BacA</fullName>
    </submittedName>
</protein>
<dbReference type="SUPFAM" id="SSF52540">
    <property type="entry name" value="P-loop containing nucleoside triphosphate hydrolases"/>
    <property type="match status" value="1"/>
</dbReference>
<dbReference type="InterPro" id="IPR003593">
    <property type="entry name" value="AAA+_ATPase"/>
</dbReference>
<keyword evidence="4" id="KW-0547">Nucleotide-binding</keyword>